<reference evidence="16 17" key="1">
    <citation type="submission" date="2019-03" db="EMBL/GenBank/DDBJ databases">
        <authorList>
            <person name="Gaulin E."/>
            <person name="Dumas B."/>
        </authorList>
    </citation>
    <scope>NUCLEOTIDE SEQUENCE [LARGE SCALE GENOMIC DNA]</scope>
    <source>
        <strain evidence="16">CBS 568.67</strain>
    </source>
</reference>
<feature type="transmembrane region" description="Helical" evidence="14">
    <location>
        <begin position="203"/>
        <end position="224"/>
    </location>
</feature>
<protein>
    <submittedName>
        <fullName evidence="16">Aste57867_4 protein</fullName>
    </submittedName>
</protein>
<dbReference type="GO" id="GO:0005789">
    <property type="term" value="C:endoplasmic reticulum membrane"/>
    <property type="evidence" value="ECO:0007669"/>
    <property type="project" value="UniProtKB-SubCell"/>
</dbReference>
<gene>
    <name evidence="16" type="primary">Aste57867_4</name>
    <name evidence="15" type="ORF">As57867_000004</name>
    <name evidence="16" type="ORF">ASTE57867_4</name>
</gene>
<comment type="subcellular location">
    <subcellularLocation>
        <location evidence="1">Endoplasmic reticulum membrane</location>
        <topology evidence="1">Multi-pass membrane protein</topology>
    </subcellularLocation>
</comment>
<name>A0A485K448_9STRA</name>
<dbReference type="PANTHER" id="PTHR15362:SF7">
    <property type="entry name" value="PHOSPHATIDYLSERINE SYNTHASE 2"/>
    <property type="match status" value="1"/>
</dbReference>
<keyword evidence="8" id="KW-0443">Lipid metabolism</keyword>
<keyword evidence="3" id="KW-0444">Lipid biosynthesis</keyword>
<keyword evidence="5 14" id="KW-0812">Transmembrane</keyword>
<feature type="transmembrane region" description="Helical" evidence="14">
    <location>
        <begin position="316"/>
        <end position="335"/>
    </location>
</feature>
<evidence type="ECO:0000313" key="16">
    <source>
        <dbReference type="EMBL" id="VFT77230.1"/>
    </source>
</evidence>
<keyword evidence="9 14" id="KW-0472">Membrane</keyword>
<feature type="transmembrane region" description="Helical" evidence="14">
    <location>
        <begin position="244"/>
        <end position="264"/>
    </location>
</feature>
<feature type="transmembrane region" description="Helical" evidence="14">
    <location>
        <begin position="65"/>
        <end position="82"/>
    </location>
</feature>
<evidence type="ECO:0000256" key="14">
    <source>
        <dbReference type="SAM" id="Phobius"/>
    </source>
</evidence>
<evidence type="ECO:0000256" key="7">
    <source>
        <dbReference type="ARBA" id="ARBA00022989"/>
    </source>
</evidence>
<keyword evidence="17" id="KW-1185">Reference proteome</keyword>
<dbReference type="InterPro" id="IPR004277">
    <property type="entry name" value="PSS"/>
</dbReference>
<dbReference type="EMBL" id="CAADRA010000001">
    <property type="protein sequence ID" value="VFT77230.1"/>
    <property type="molecule type" value="Genomic_DNA"/>
</dbReference>
<feature type="transmembrane region" description="Helical" evidence="14">
    <location>
        <begin position="355"/>
        <end position="373"/>
    </location>
</feature>
<dbReference type="OrthoDB" id="10265393at2759"/>
<keyword evidence="11" id="KW-1208">Phospholipid metabolism</keyword>
<dbReference type="Pfam" id="PF03034">
    <property type="entry name" value="PSS"/>
    <property type="match status" value="1"/>
</dbReference>
<evidence type="ECO:0000256" key="1">
    <source>
        <dbReference type="ARBA" id="ARBA00004477"/>
    </source>
</evidence>
<evidence type="ECO:0000256" key="5">
    <source>
        <dbReference type="ARBA" id="ARBA00022692"/>
    </source>
</evidence>
<organism evidence="16 17">
    <name type="scientific">Aphanomyces stellatus</name>
    <dbReference type="NCBI Taxonomy" id="120398"/>
    <lineage>
        <taxon>Eukaryota</taxon>
        <taxon>Sar</taxon>
        <taxon>Stramenopiles</taxon>
        <taxon>Oomycota</taxon>
        <taxon>Saprolegniomycetes</taxon>
        <taxon>Saprolegniales</taxon>
        <taxon>Verrucalvaceae</taxon>
        <taxon>Aphanomyces</taxon>
    </lineage>
</organism>
<sequence length="460" mass="52988">MSEKETSPPPPSFQFRCNLMSESTTPPRRDSTETVKIGKMSDPAVYGDLETAIAVDADSWTTRPHTLLVGFVTLIYFLYALFHQDPASTQVDDLKRGVAFACIFFLVYCVLQLRDGHFIRPHPAIWRLITGIFILYEMLLIVLLFLKTDDARQFLRHYDPSLGVKLPEDGFAEDCRLFTPEHPTNPMANLSATFFDRFVVMHFLGWIVGALMIRSYNVCWFISILFEFYELSFAHWLKNFAECWWDQILLDVLICNAAGIWIGMRICRFFEMKKYNWVGWREIPTVSGRAQRALAQFTPANWLAYDWKMFRSAARFWKVMFMIITLSVMMLNSFFLKTVLWVPASNSLNVVRLSIWYSAGSYAIAEYYIFMSYSVPSDMPHGSRVAAKKLGPRAWLGLGVVVTEVALIIKHGRGMFTAPFPTPVKIGWAIAFTLLFVGSTIYFVCLHRRRDTQDAKKKTQ</sequence>
<comment type="pathway">
    <text evidence="12">Phospholipid metabolism.</text>
</comment>
<dbReference type="GO" id="GO:0106245">
    <property type="term" value="F:L-serine-phosphatidylethanolamine phosphatidyltransferase activity"/>
    <property type="evidence" value="ECO:0007669"/>
    <property type="project" value="InterPro"/>
</dbReference>
<feature type="transmembrane region" description="Helical" evidence="14">
    <location>
        <begin position="394"/>
        <end position="414"/>
    </location>
</feature>
<proteinExistence type="predicted"/>
<feature type="transmembrane region" description="Helical" evidence="14">
    <location>
        <begin position="426"/>
        <end position="446"/>
    </location>
</feature>
<keyword evidence="4" id="KW-0808">Transferase</keyword>
<evidence type="ECO:0000256" key="12">
    <source>
        <dbReference type="ARBA" id="ARBA00025707"/>
    </source>
</evidence>
<evidence type="ECO:0000256" key="9">
    <source>
        <dbReference type="ARBA" id="ARBA00023136"/>
    </source>
</evidence>
<evidence type="ECO:0000256" key="6">
    <source>
        <dbReference type="ARBA" id="ARBA00022824"/>
    </source>
</evidence>
<accession>A0A485K448</accession>
<evidence type="ECO:0000313" key="15">
    <source>
        <dbReference type="EMBL" id="KAF0720809.1"/>
    </source>
</evidence>
<feature type="region of interest" description="Disordered" evidence="13">
    <location>
        <begin position="1"/>
        <end position="33"/>
    </location>
</feature>
<evidence type="ECO:0000256" key="2">
    <source>
        <dbReference type="ARBA" id="ARBA00005189"/>
    </source>
</evidence>
<evidence type="ECO:0000313" key="17">
    <source>
        <dbReference type="Proteomes" id="UP000332933"/>
    </source>
</evidence>
<dbReference type="AlphaFoldDB" id="A0A485K448"/>
<feature type="transmembrane region" description="Helical" evidence="14">
    <location>
        <begin position="94"/>
        <end position="113"/>
    </location>
</feature>
<reference evidence="15" key="2">
    <citation type="submission" date="2019-06" db="EMBL/GenBank/DDBJ databases">
        <title>Genomics analysis of Aphanomyces spp. identifies a new class of oomycete effector associated with host adaptation.</title>
        <authorList>
            <person name="Gaulin E."/>
        </authorList>
    </citation>
    <scope>NUCLEOTIDE SEQUENCE</scope>
    <source>
        <strain evidence="15">CBS 578.67</strain>
    </source>
</reference>
<evidence type="ECO:0000256" key="3">
    <source>
        <dbReference type="ARBA" id="ARBA00022516"/>
    </source>
</evidence>
<evidence type="ECO:0000256" key="13">
    <source>
        <dbReference type="SAM" id="MobiDB-lite"/>
    </source>
</evidence>
<keyword evidence="6" id="KW-0256">Endoplasmic reticulum</keyword>
<comment type="pathway">
    <text evidence="2">Lipid metabolism.</text>
</comment>
<keyword evidence="7 14" id="KW-1133">Transmembrane helix</keyword>
<evidence type="ECO:0000256" key="8">
    <source>
        <dbReference type="ARBA" id="ARBA00023098"/>
    </source>
</evidence>
<dbReference type="PANTHER" id="PTHR15362">
    <property type="entry name" value="PHOSPHATIDYLINOSITOL SYNTHASE"/>
    <property type="match status" value="1"/>
</dbReference>
<dbReference type="Proteomes" id="UP000332933">
    <property type="component" value="Unassembled WGS sequence"/>
</dbReference>
<feature type="transmembrane region" description="Helical" evidence="14">
    <location>
        <begin position="125"/>
        <end position="146"/>
    </location>
</feature>
<dbReference type="EMBL" id="VJMH01000001">
    <property type="protein sequence ID" value="KAF0720809.1"/>
    <property type="molecule type" value="Genomic_DNA"/>
</dbReference>
<evidence type="ECO:0000256" key="11">
    <source>
        <dbReference type="ARBA" id="ARBA00023264"/>
    </source>
</evidence>
<evidence type="ECO:0000256" key="4">
    <source>
        <dbReference type="ARBA" id="ARBA00022679"/>
    </source>
</evidence>
<evidence type="ECO:0000256" key="10">
    <source>
        <dbReference type="ARBA" id="ARBA00023209"/>
    </source>
</evidence>
<keyword evidence="10" id="KW-0594">Phospholipid biosynthesis</keyword>
<dbReference type="GO" id="GO:0006659">
    <property type="term" value="P:phosphatidylserine biosynthetic process"/>
    <property type="evidence" value="ECO:0007669"/>
    <property type="project" value="InterPro"/>
</dbReference>